<proteinExistence type="inferred from homology"/>
<evidence type="ECO:0000256" key="1">
    <source>
        <dbReference type="ARBA" id="ARBA00006738"/>
    </source>
</evidence>
<dbReference type="Gene3D" id="3.40.1350.10">
    <property type="match status" value="1"/>
</dbReference>
<dbReference type="InterPro" id="IPR011856">
    <property type="entry name" value="tRNA_endonuc-like_dom_sf"/>
</dbReference>
<comment type="caution">
    <text evidence="3">The sequence shown here is derived from an EMBL/GenBank/DDBJ whole genome shotgun (WGS) entry which is preliminary data.</text>
</comment>
<dbReference type="NCBIfam" id="TIGR00252">
    <property type="entry name" value="YraN family protein"/>
    <property type="match status" value="1"/>
</dbReference>
<evidence type="ECO:0000313" key="3">
    <source>
        <dbReference type="EMBL" id="HFH28683.1"/>
    </source>
</evidence>
<evidence type="ECO:0000256" key="2">
    <source>
        <dbReference type="HAMAP-Rule" id="MF_00048"/>
    </source>
</evidence>
<name>A0A7C3IDA1_9SPIR</name>
<dbReference type="EMBL" id="DSVL01000126">
    <property type="protein sequence ID" value="HFH28683.1"/>
    <property type="molecule type" value="Genomic_DNA"/>
</dbReference>
<dbReference type="GO" id="GO:0003676">
    <property type="term" value="F:nucleic acid binding"/>
    <property type="evidence" value="ECO:0007669"/>
    <property type="project" value="InterPro"/>
</dbReference>
<accession>A0A7C3IDA1</accession>
<comment type="similarity">
    <text evidence="1 2">Belongs to the UPF0102 family.</text>
</comment>
<dbReference type="InterPro" id="IPR011335">
    <property type="entry name" value="Restrct_endonuc-II-like"/>
</dbReference>
<dbReference type="InterPro" id="IPR003509">
    <property type="entry name" value="UPF0102_YraN-like"/>
</dbReference>
<dbReference type="SUPFAM" id="SSF52980">
    <property type="entry name" value="Restriction endonuclease-like"/>
    <property type="match status" value="1"/>
</dbReference>
<dbReference type="Pfam" id="PF02021">
    <property type="entry name" value="UPF0102"/>
    <property type="match status" value="1"/>
</dbReference>
<sequence length="118" mass="13589">MNSRRKGQDGEDRAAAYLTAQGYEIVARNFRSTFGEIDIIASDHEALVFIEVKAWSYFGLENLEYAVNLQKQQRIIKTAKFFLATHREYNSIALRFDIIFISSQGIHHLASAFMERVL</sequence>
<organism evidence="3">
    <name type="scientific">Gracilinema caldarium</name>
    <dbReference type="NCBI Taxonomy" id="215591"/>
    <lineage>
        <taxon>Bacteria</taxon>
        <taxon>Pseudomonadati</taxon>
        <taxon>Spirochaetota</taxon>
        <taxon>Spirochaetia</taxon>
        <taxon>Spirochaetales</taxon>
        <taxon>Breznakiellaceae</taxon>
        <taxon>Gracilinema</taxon>
    </lineage>
</organism>
<dbReference type="NCBIfam" id="NF009150">
    <property type="entry name" value="PRK12497.1-3"/>
    <property type="match status" value="1"/>
</dbReference>
<dbReference type="HAMAP" id="MF_00048">
    <property type="entry name" value="UPF0102"/>
    <property type="match status" value="1"/>
</dbReference>
<reference evidence="3" key="1">
    <citation type="journal article" date="2020" name="mSystems">
        <title>Genome- and Community-Level Interaction Insights into Carbon Utilization and Element Cycling Functions of Hydrothermarchaeota in Hydrothermal Sediment.</title>
        <authorList>
            <person name="Zhou Z."/>
            <person name="Liu Y."/>
            <person name="Xu W."/>
            <person name="Pan J."/>
            <person name="Luo Z.H."/>
            <person name="Li M."/>
        </authorList>
    </citation>
    <scope>NUCLEOTIDE SEQUENCE [LARGE SCALE GENOMIC DNA]</scope>
    <source>
        <strain evidence="3">SpSt-503</strain>
    </source>
</reference>
<protein>
    <recommendedName>
        <fullName evidence="2">UPF0102 protein ENS59_04115</fullName>
    </recommendedName>
</protein>
<gene>
    <name evidence="3" type="ORF">ENS59_04115</name>
</gene>
<dbReference type="PANTHER" id="PTHR34039:SF1">
    <property type="entry name" value="UPF0102 PROTEIN YRAN"/>
    <property type="match status" value="1"/>
</dbReference>
<dbReference type="CDD" id="cd20736">
    <property type="entry name" value="PoNe_Nuclease"/>
    <property type="match status" value="1"/>
</dbReference>
<dbReference type="AlphaFoldDB" id="A0A7C3IDA1"/>
<dbReference type="PANTHER" id="PTHR34039">
    <property type="entry name" value="UPF0102 PROTEIN YRAN"/>
    <property type="match status" value="1"/>
</dbReference>